<evidence type="ECO:0008006" key="4">
    <source>
        <dbReference type="Google" id="ProtNLM"/>
    </source>
</evidence>
<feature type="chain" id="PRO_5047313118" description="Pentapeptide MXKDX repeat protein" evidence="1">
    <location>
        <begin position="28"/>
        <end position="102"/>
    </location>
</feature>
<reference evidence="2 3" key="1">
    <citation type="submission" date="2023-02" db="EMBL/GenBank/DDBJ databases">
        <title>Devosia chondri sp. nov., isolated from the phycosphere of marine algae.</title>
        <authorList>
            <person name="Kim J.M."/>
            <person name="Lee J.K."/>
            <person name="Choi B.J."/>
            <person name="Bayburt H."/>
            <person name="Jeon C.O."/>
        </authorList>
    </citation>
    <scope>NUCLEOTIDE SEQUENCE [LARGE SCALE GENOMIC DNA]</scope>
    <source>
        <strain evidence="2 3">G2-5</strain>
    </source>
</reference>
<name>A0ABY7YV88_9HYPH</name>
<organism evidence="2 3">
    <name type="scientific">Devosia rhodophyticola</name>
    <dbReference type="NCBI Taxonomy" id="3026423"/>
    <lineage>
        <taxon>Bacteria</taxon>
        <taxon>Pseudomonadati</taxon>
        <taxon>Pseudomonadota</taxon>
        <taxon>Alphaproteobacteria</taxon>
        <taxon>Hyphomicrobiales</taxon>
        <taxon>Devosiaceae</taxon>
        <taxon>Devosia</taxon>
    </lineage>
</organism>
<protein>
    <recommendedName>
        <fullName evidence="4">Pentapeptide MXKDX repeat protein</fullName>
    </recommendedName>
</protein>
<accession>A0ABY7YV88</accession>
<keyword evidence="3" id="KW-1185">Reference proteome</keyword>
<proteinExistence type="predicted"/>
<sequence length="102" mass="10434">MTFQSNRFSLPLAAVLLVASMTAGASAQDAMKSDAMAGDAMKGGAMATEAMGVMGMMSEADFELCLEQVDAITFAEVKKVASEACNSMHGSAMGGDAMAPKQ</sequence>
<evidence type="ECO:0000313" key="2">
    <source>
        <dbReference type="EMBL" id="WDR05023.1"/>
    </source>
</evidence>
<keyword evidence="1" id="KW-0732">Signal</keyword>
<evidence type="ECO:0000256" key="1">
    <source>
        <dbReference type="SAM" id="SignalP"/>
    </source>
</evidence>
<gene>
    <name evidence="2" type="ORF">PSQ90_12065</name>
</gene>
<dbReference type="EMBL" id="CP118247">
    <property type="protein sequence ID" value="WDR05023.1"/>
    <property type="molecule type" value="Genomic_DNA"/>
</dbReference>
<feature type="signal peptide" evidence="1">
    <location>
        <begin position="1"/>
        <end position="27"/>
    </location>
</feature>
<evidence type="ECO:0000313" key="3">
    <source>
        <dbReference type="Proteomes" id="UP001222118"/>
    </source>
</evidence>
<dbReference type="Proteomes" id="UP001222118">
    <property type="component" value="Chromosome"/>
</dbReference>
<dbReference type="RefSeq" id="WP_282210542.1">
    <property type="nucleotide sequence ID" value="NZ_CP118247.1"/>
</dbReference>